<feature type="non-terminal residue" evidence="2">
    <location>
        <position position="245"/>
    </location>
</feature>
<feature type="region of interest" description="Disordered" evidence="1">
    <location>
        <begin position="29"/>
        <end position="68"/>
    </location>
</feature>
<evidence type="ECO:0000256" key="1">
    <source>
        <dbReference type="SAM" id="MobiDB-lite"/>
    </source>
</evidence>
<dbReference type="AlphaFoldDB" id="A0A9N9D4C0"/>
<name>A0A9N9D4C0_9GLOM</name>
<feature type="region of interest" description="Disordered" evidence="1">
    <location>
        <begin position="200"/>
        <end position="245"/>
    </location>
</feature>
<keyword evidence="3" id="KW-1185">Reference proteome</keyword>
<protein>
    <submittedName>
        <fullName evidence="2">4606_t:CDS:1</fullName>
    </submittedName>
</protein>
<feature type="compositionally biased region" description="Basic and acidic residues" evidence="1">
    <location>
        <begin position="218"/>
        <end position="245"/>
    </location>
</feature>
<organism evidence="2 3">
    <name type="scientific">Diversispora eburnea</name>
    <dbReference type="NCBI Taxonomy" id="1213867"/>
    <lineage>
        <taxon>Eukaryota</taxon>
        <taxon>Fungi</taxon>
        <taxon>Fungi incertae sedis</taxon>
        <taxon>Mucoromycota</taxon>
        <taxon>Glomeromycotina</taxon>
        <taxon>Glomeromycetes</taxon>
        <taxon>Diversisporales</taxon>
        <taxon>Diversisporaceae</taxon>
        <taxon>Diversispora</taxon>
    </lineage>
</organism>
<comment type="caution">
    <text evidence="2">The sequence shown here is derived from an EMBL/GenBank/DDBJ whole genome shotgun (WGS) entry which is preliminary data.</text>
</comment>
<sequence length="245" mass="27674">IVELEQSAKESAENTKLRDVEINELRFRQKDSSDITNNTSNSDIYQEKDSRCPESPIHTEPKSPEDKMLDDFLDSVHKEKDLSCGNTETIPSKNDQAGNLCDMKTVPSGNDRYVNLSCCTKTISSENNQTEISDVECDKNEIVEQDNANSTENKGSAQHLSYLFKTAIKSRQQEILDWYYYSLEFENKVSTTPTPSIPLFHTSNSLPETETKVGISTDLEKFPETEISKKDESSPKEEPEAGSRQ</sequence>
<feature type="compositionally biased region" description="Basic and acidic residues" evidence="1">
    <location>
        <begin position="45"/>
        <end position="68"/>
    </location>
</feature>
<dbReference type="OrthoDB" id="2447474at2759"/>
<evidence type="ECO:0000313" key="2">
    <source>
        <dbReference type="EMBL" id="CAG8624812.1"/>
    </source>
</evidence>
<accession>A0A9N9D4C0</accession>
<dbReference type="EMBL" id="CAJVPK010003231">
    <property type="protein sequence ID" value="CAG8624812.1"/>
    <property type="molecule type" value="Genomic_DNA"/>
</dbReference>
<proteinExistence type="predicted"/>
<feature type="compositionally biased region" description="Low complexity" evidence="1">
    <location>
        <begin position="34"/>
        <end position="44"/>
    </location>
</feature>
<gene>
    <name evidence="2" type="ORF">DEBURN_LOCUS10520</name>
</gene>
<reference evidence="2" key="1">
    <citation type="submission" date="2021-06" db="EMBL/GenBank/DDBJ databases">
        <authorList>
            <person name="Kallberg Y."/>
            <person name="Tangrot J."/>
            <person name="Rosling A."/>
        </authorList>
    </citation>
    <scope>NUCLEOTIDE SEQUENCE</scope>
    <source>
        <strain evidence="2">AZ414A</strain>
    </source>
</reference>
<dbReference type="Proteomes" id="UP000789706">
    <property type="component" value="Unassembled WGS sequence"/>
</dbReference>
<evidence type="ECO:0000313" key="3">
    <source>
        <dbReference type="Proteomes" id="UP000789706"/>
    </source>
</evidence>